<keyword evidence="3" id="KW-0731">Sigma factor</keyword>
<protein>
    <submittedName>
        <fullName evidence="7">RNA polymerase sigma-70 factor (ECF subfamily)</fullName>
    </submittedName>
</protein>
<dbReference type="GO" id="GO:0016987">
    <property type="term" value="F:sigma factor activity"/>
    <property type="evidence" value="ECO:0007669"/>
    <property type="project" value="UniProtKB-KW"/>
</dbReference>
<gene>
    <name evidence="7" type="ORF">DFQ12_4029</name>
</gene>
<dbReference type="PANTHER" id="PTHR43133:SF46">
    <property type="entry name" value="RNA POLYMERASE SIGMA-70 FACTOR ECF SUBFAMILY"/>
    <property type="match status" value="1"/>
</dbReference>
<dbReference type="Pfam" id="PF04542">
    <property type="entry name" value="Sigma70_r2"/>
    <property type="match status" value="1"/>
</dbReference>
<dbReference type="OrthoDB" id="663247at2"/>
<feature type="domain" description="RNA polymerase sigma factor 70 region 4 type 2" evidence="6">
    <location>
        <begin position="112"/>
        <end position="162"/>
    </location>
</feature>
<keyword evidence="8" id="KW-1185">Reference proteome</keyword>
<dbReference type="Gene3D" id="1.10.1740.10">
    <property type="match status" value="1"/>
</dbReference>
<dbReference type="InterPro" id="IPR036388">
    <property type="entry name" value="WH-like_DNA-bd_sf"/>
</dbReference>
<keyword evidence="2" id="KW-0805">Transcription regulation</keyword>
<dbReference type="InterPro" id="IPR013325">
    <property type="entry name" value="RNA_pol_sigma_r2"/>
</dbReference>
<dbReference type="SUPFAM" id="SSF88659">
    <property type="entry name" value="Sigma3 and sigma4 domains of RNA polymerase sigma factors"/>
    <property type="match status" value="1"/>
</dbReference>
<sequence length="176" mass="20900">MGINYSLNIQTFEEYYDQWSPKVFQYAFNKTRSSYLAEETVQRVFIKLWKNLNEKNIDATVESQIFCIARTTILDLIKEEYNRKKLLQTENELIQRYSPQDDYYAKQLEGTLQHIINQFPEKRKQIFMLSRYSNLSHKQIADKLSISSKTVENQITLALKAIRKALLLSILMLNLF</sequence>
<comment type="caution">
    <text evidence="7">The sequence shown here is derived from an EMBL/GenBank/DDBJ whole genome shotgun (WGS) entry which is preliminary data.</text>
</comment>
<comment type="similarity">
    <text evidence="1">Belongs to the sigma-70 factor family. ECF subfamily.</text>
</comment>
<evidence type="ECO:0000256" key="4">
    <source>
        <dbReference type="ARBA" id="ARBA00023163"/>
    </source>
</evidence>
<name>A0A420AQX5_SPHD1</name>
<dbReference type="EMBL" id="RAPY01000004">
    <property type="protein sequence ID" value="RKE46872.1"/>
    <property type="molecule type" value="Genomic_DNA"/>
</dbReference>
<keyword evidence="4" id="KW-0804">Transcription</keyword>
<dbReference type="InterPro" id="IPR013324">
    <property type="entry name" value="RNA_pol_sigma_r3/r4-like"/>
</dbReference>
<dbReference type="InterPro" id="IPR014284">
    <property type="entry name" value="RNA_pol_sigma-70_dom"/>
</dbReference>
<evidence type="ECO:0000256" key="1">
    <source>
        <dbReference type="ARBA" id="ARBA00010641"/>
    </source>
</evidence>
<evidence type="ECO:0000313" key="8">
    <source>
        <dbReference type="Proteomes" id="UP000286246"/>
    </source>
</evidence>
<dbReference type="InterPro" id="IPR039425">
    <property type="entry name" value="RNA_pol_sigma-70-like"/>
</dbReference>
<dbReference type="Proteomes" id="UP000286246">
    <property type="component" value="Unassembled WGS sequence"/>
</dbReference>
<accession>A0A420AQX5</accession>
<reference evidence="7 8" key="1">
    <citation type="submission" date="2018-09" db="EMBL/GenBank/DDBJ databases">
        <title>Genomic Encyclopedia of Type Strains, Phase III (KMG-III): the genomes of soil and plant-associated and newly described type strains.</title>
        <authorList>
            <person name="Whitman W."/>
        </authorList>
    </citation>
    <scope>NUCLEOTIDE SEQUENCE [LARGE SCALE GENOMIC DNA]</scope>
    <source>
        <strain evidence="7 8">CECT 7938</strain>
    </source>
</reference>
<dbReference type="Gene3D" id="1.10.10.10">
    <property type="entry name" value="Winged helix-like DNA-binding domain superfamily/Winged helix DNA-binding domain"/>
    <property type="match status" value="1"/>
</dbReference>
<dbReference type="AlphaFoldDB" id="A0A420AQX5"/>
<dbReference type="RefSeq" id="WP_120260720.1">
    <property type="nucleotide sequence ID" value="NZ_RAPY01000004.1"/>
</dbReference>
<proteinExistence type="inferred from homology"/>
<dbReference type="InterPro" id="IPR007627">
    <property type="entry name" value="RNA_pol_sigma70_r2"/>
</dbReference>
<dbReference type="GO" id="GO:0006352">
    <property type="term" value="P:DNA-templated transcription initiation"/>
    <property type="evidence" value="ECO:0007669"/>
    <property type="project" value="InterPro"/>
</dbReference>
<evidence type="ECO:0000313" key="7">
    <source>
        <dbReference type="EMBL" id="RKE46872.1"/>
    </source>
</evidence>
<dbReference type="NCBIfam" id="TIGR02937">
    <property type="entry name" value="sigma70-ECF"/>
    <property type="match status" value="1"/>
</dbReference>
<feature type="domain" description="RNA polymerase sigma-70 region 2" evidence="5">
    <location>
        <begin position="16"/>
        <end position="79"/>
    </location>
</feature>
<evidence type="ECO:0000259" key="6">
    <source>
        <dbReference type="Pfam" id="PF08281"/>
    </source>
</evidence>
<dbReference type="PANTHER" id="PTHR43133">
    <property type="entry name" value="RNA POLYMERASE ECF-TYPE SIGMA FACTO"/>
    <property type="match status" value="1"/>
</dbReference>
<dbReference type="GO" id="GO:0003677">
    <property type="term" value="F:DNA binding"/>
    <property type="evidence" value="ECO:0007669"/>
    <property type="project" value="InterPro"/>
</dbReference>
<evidence type="ECO:0000256" key="3">
    <source>
        <dbReference type="ARBA" id="ARBA00023082"/>
    </source>
</evidence>
<dbReference type="SUPFAM" id="SSF88946">
    <property type="entry name" value="Sigma2 domain of RNA polymerase sigma factors"/>
    <property type="match status" value="1"/>
</dbReference>
<evidence type="ECO:0000256" key="2">
    <source>
        <dbReference type="ARBA" id="ARBA00023015"/>
    </source>
</evidence>
<dbReference type="Pfam" id="PF08281">
    <property type="entry name" value="Sigma70_r4_2"/>
    <property type="match status" value="1"/>
</dbReference>
<organism evidence="7 8">
    <name type="scientific">Sphingobacterium detergens</name>
    <dbReference type="NCBI Taxonomy" id="1145106"/>
    <lineage>
        <taxon>Bacteria</taxon>
        <taxon>Pseudomonadati</taxon>
        <taxon>Bacteroidota</taxon>
        <taxon>Sphingobacteriia</taxon>
        <taxon>Sphingobacteriales</taxon>
        <taxon>Sphingobacteriaceae</taxon>
        <taxon>Sphingobacterium</taxon>
    </lineage>
</organism>
<dbReference type="InterPro" id="IPR013249">
    <property type="entry name" value="RNA_pol_sigma70_r4_t2"/>
</dbReference>
<evidence type="ECO:0000259" key="5">
    <source>
        <dbReference type="Pfam" id="PF04542"/>
    </source>
</evidence>